<dbReference type="Pfam" id="PF13517">
    <property type="entry name" value="FG-GAP_3"/>
    <property type="match status" value="1"/>
</dbReference>
<evidence type="ECO:0000313" key="2">
    <source>
        <dbReference type="EMBL" id="QGQ24136.1"/>
    </source>
</evidence>
<dbReference type="KEGG" id="gim:F1728_16195"/>
<proteinExistence type="predicted"/>
<organism evidence="2 3">
    <name type="scientific">Gimesia benthica</name>
    <dbReference type="NCBI Taxonomy" id="2608982"/>
    <lineage>
        <taxon>Bacteria</taxon>
        <taxon>Pseudomonadati</taxon>
        <taxon>Planctomycetota</taxon>
        <taxon>Planctomycetia</taxon>
        <taxon>Planctomycetales</taxon>
        <taxon>Planctomycetaceae</taxon>
        <taxon>Gimesia</taxon>
    </lineage>
</organism>
<keyword evidence="3" id="KW-1185">Reference proteome</keyword>
<reference evidence="2 3" key="1">
    <citation type="submission" date="2019-09" db="EMBL/GenBank/DDBJ databases">
        <title>Gimesia benthica sp. nov., a novel bacterium isolated from deep-sea water of the Northwest Indian Ocean.</title>
        <authorList>
            <person name="Dai X."/>
        </authorList>
    </citation>
    <scope>NUCLEOTIDE SEQUENCE [LARGE SCALE GENOMIC DNA]</scope>
    <source>
        <strain evidence="2 3">E7</strain>
    </source>
</reference>
<dbReference type="InterPro" id="IPR013517">
    <property type="entry name" value="FG-GAP"/>
</dbReference>
<dbReference type="Gene3D" id="2.130.10.130">
    <property type="entry name" value="Integrin alpha, N-terminal"/>
    <property type="match status" value="1"/>
</dbReference>
<dbReference type="PANTHER" id="PTHR44103:SF1">
    <property type="entry name" value="PROPROTEIN CONVERTASE P"/>
    <property type="match status" value="1"/>
</dbReference>
<dbReference type="InterPro" id="IPR028994">
    <property type="entry name" value="Integrin_alpha_N"/>
</dbReference>
<dbReference type="Proteomes" id="UP000427281">
    <property type="component" value="Chromosome"/>
</dbReference>
<dbReference type="PANTHER" id="PTHR44103">
    <property type="entry name" value="PROPROTEIN CONVERTASE P"/>
    <property type="match status" value="1"/>
</dbReference>
<keyword evidence="1" id="KW-0732">Signal</keyword>
<dbReference type="AlphaFoldDB" id="A0A6I6ADQ7"/>
<evidence type="ECO:0000313" key="3">
    <source>
        <dbReference type="Proteomes" id="UP000427281"/>
    </source>
</evidence>
<protein>
    <submittedName>
        <fullName evidence="2">VCBS repeat-containing protein</fullName>
    </submittedName>
</protein>
<dbReference type="SUPFAM" id="SSF69318">
    <property type="entry name" value="Integrin alpha N-terminal domain"/>
    <property type="match status" value="1"/>
</dbReference>
<accession>A0A6I6ADQ7</accession>
<dbReference type="EMBL" id="CP043930">
    <property type="protein sequence ID" value="QGQ24136.1"/>
    <property type="molecule type" value="Genomic_DNA"/>
</dbReference>
<evidence type="ECO:0000256" key="1">
    <source>
        <dbReference type="ARBA" id="ARBA00022729"/>
    </source>
</evidence>
<gene>
    <name evidence="2" type="ORF">F1728_16195</name>
</gene>
<sequence length="432" mass="48384">MHLTDAVQPGSKGRMYMYTLMRKRANVICLLGFWLLGHPLQAEEPDRGTPWQIHIIDDSSRGADGVKLYDIDGDGLLDLTTGWEEGGITRIYRNPGPDKVKATWPALTVGKTPQVEDAAWIDLEHKGTCRAVVSCSEGKTRSVFVHWTPEDKPFENTWEQAVIPASKDRMMWMFAIPAKLSQDASGGEVLVAAGKGPGAEIGWFECTGEPRDLSSYQWHPLAPAGWIMSLYAVDMDGDGDQDLLTTDRKGKHRGCRWLENPGSDSSKGKPWQNHWVGGQDREVMFAHLADLDQDGLQDILVVSRAPDEVHWYRRLDQSGLKWDHRVIPYPQNTGGGKGVAVGDLDRDGQLDLVLSCEHAAPPRSGMFWLRGTRDGDQFNWEPREISGPQGIKYDRIELLDLDADGDLDVLCCEERHKKRGLGLFWYENPGQK</sequence>
<name>A0A6I6ADQ7_9PLAN</name>